<evidence type="ECO:0000313" key="2">
    <source>
        <dbReference type="Proteomes" id="UP001597100"/>
    </source>
</evidence>
<dbReference type="RefSeq" id="WP_380738381.1">
    <property type="nucleotide sequence ID" value="NZ_JBHTJP010000032.1"/>
</dbReference>
<reference evidence="2" key="1">
    <citation type="journal article" date="2019" name="Int. J. Syst. Evol. Microbiol.">
        <title>The Global Catalogue of Microorganisms (GCM) 10K type strain sequencing project: providing services to taxonomists for standard genome sequencing and annotation.</title>
        <authorList>
            <consortium name="The Broad Institute Genomics Platform"/>
            <consortium name="The Broad Institute Genome Sequencing Center for Infectious Disease"/>
            <person name="Wu L."/>
            <person name="Ma J."/>
        </authorList>
    </citation>
    <scope>NUCLEOTIDE SEQUENCE [LARGE SCALE GENOMIC DNA]</scope>
    <source>
        <strain evidence="2">CCUG 60898</strain>
    </source>
</reference>
<organism evidence="1 2">
    <name type="scientific">Salinimicrobium gaetbulicola</name>
    <dbReference type="NCBI Taxonomy" id="999702"/>
    <lineage>
        <taxon>Bacteria</taxon>
        <taxon>Pseudomonadati</taxon>
        <taxon>Bacteroidota</taxon>
        <taxon>Flavobacteriia</taxon>
        <taxon>Flavobacteriales</taxon>
        <taxon>Flavobacteriaceae</taxon>
        <taxon>Salinimicrobium</taxon>
    </lineage>
</organism>
<dbReference type="EMBL" id="JBHTJP010000032">
    <property type="protein sequence ID" value="MFD0976761.1"/>
    <property type="molecule type" value="Genomic_DNA"/>
</dbReference>
<comment type="caution">
    <text evidence="1">The sequence shown here is derived from an EMBL/GenBank/DDBJ whole genome shotgun (WGS) entry which is preliminary data.</text>
</comment>
<name>A0ABW3IFI6_9FLAO</name>
<proteinExistence type="predicted"/>
<evidence type="ECO:0000313" key="1">
    <source>
        <dbReference type="EMBL" id="MFD0976761.1"/>
    </source>
</evidence>
<protein>
    <submittedName>
        <fullName evidence="1">Uncharacterized protein</fullName>
    </submittedName>
</protein>
<gene>
    <name evidence="1" type="ORF">ACFQ1G_08165</name>
</gene>
<accession>A0ABW3IFI6</accession>
<sequence>MKVDLTDSIVYLKDKCKNQNLSILAAKYEYPDGSLNVSSKITNDTISTISKSEFIGAFEEKYYELIVDSITTKWTINNRIPVQLSKDSTRIIKRIRL</sequence>
<keyword evidence="2" id="KW-1185">Reference proteome</keyword>
<dbReference type="Proteomes" id="UP001597100">
    <property type="component" value="Unassembled WGS sequence"/>
</dbReference>